<evidence type="ECO:0000313" key="2">
    <source>
        <dbReference type="EMBL" id="GMA41743.1"/>
    </source>
</evidence>
<feature type="region of interest" description="Disordered" evidence="1">
    <location>
        <begin position="400"/>
        <end position="442"/>
    </location>
</feature>
<evidence type="ECO:0000313" key="3">
    <source>
        <dbReference type="Proteomes" id="UP001157126"/>
    </source>
</evidence>
<organism evidence="2 3">
    <name type="scientific">Mobilicoccus caccae</name>
    <dbReference type="NCBI Taxonomy" id="1859295"/>
    <lineage>
        <taxon>Bacteria</taxon>
        <taxon>Bacillati</taxon>
        <taxon>Actinomycetota</taxon>
        <taxon>Actinomycetes</taxon>
        <taxon>Micrococcales</taxon>
        <taxon>Dermatophilaceae</taxon>
        <taxon>Mobilicoccus</taxon>
    </lineage>
</organism>
<keyword evidence="3" id="KW-1185">Reference proteome</keyword>
<feature type="compositionally biased region" description="Basic residues" evidence="1">
    <location>
        <begin position="411"/>
        <end position="426"/>
    </location>
</feature>
<comment type="caution">
    <text evidence="2">The sequence shown here is derived from an EMBL/GenBank/DDBJ whole genome shotgun (WGS) entry which is preliminary data.</text>
</comment>
<gene>
    <name evidence="2" type="ORF">GCM10025883_37880</name>
</gene>
<accession>A0ABQ6IWS2</accession>
<dbReference type="InterPro" id="IPR003615">
    <property type="entry name" value="HNH_nuc"/>
</dbReference>
<sequence>MSTATEYVGPATLLARPDGERVEAAVFAGMSGDELLSELERIERERAALVARSVVLMEVMARGRQREALAALTPDVPAGRRTLEVAEADACVVDEVALATGLRVHECRARLDLACGETARTGPIRAALARGELSWERARRVMESATQVPAEHIEDLVTRVVAPYPARSLDGVGGLLVPHEVFSARLRRLVARHVDASERHAQRMRQRCTRIDVLPEGEATLSVSGHVLRVASAHERVDRIARRLRGEGDPRTLAQLRSDITLDLLQWGELPTDSTILDVAGLSAYSTFSGGLPAARVDVVISVASLMGASTDPGMVAIAGRQEWICAEIVRDVAFAAGSTWRRLVTDPMSGHLVDLASTGYAVTGDLRERIVARDRVSRVPGSTRPAGACDMDHDIDYADGGPTSESNVSAKHRGGHNHKTRRTWHSHREPAPDGTIIWTTPTGRRYRTTPWDYRDPDPPSPDQILEALSTAGHPAADPAPGAVTASGSRAAEPERVVHRITRCPDCRRTTTIDTVLVGDLGDDPIHIHRPRRPQLRRTTERRRDPWTDTDPGPPPF</sequence>
<protein>
    <recommendedName>
        <fullName evidence="4">DUF222 domain-containing protein</fullName>
    </recommendedName>
</protein>
<dbReference type="EMBL" id="BSUO01000001">
    <property type="protein sequence ID" value="GMA41743.1"/>
    <property type="molecule type" value="Genomic_DNA"/>
</dbReference>
<feature type="compositionally biased region" description="Low complexity" evidence="1">
    <location>
        <begin position="473"/>
        <end position="483"/>
    </location>
</feature>
<feature type="region of interest" description="Disordered" evidence="1">
    <location>
        <begin position="473"/>
        <end position="494"/>
    </location>
</feature>
<evidence type="ECO:0000256" key="1">
    <source>
        <dbReference type="SAM" id="MobiDB-lite"/>
    </source>
</evidence>
<name>A0ABQ6IWS2_9MICO</name>
<reference evidence="3" key="1">
    <citation type="journal article" date="2019" name="Int. J. Syst. Evol. Microbiol.">
        <title>The Global Catalogue of Microorganisms (GCM) 10K type strain sequencing project: providing services to taxonomists for standard genome sequencing and annotation.</title>
        <authorList>
            <consortium name="The Broad Institute Genomics Platform"/>
            <consortium name="The Broad Institute Genome Sequencing Center for Infectious Disease"/>
            <person name="Wu L."/>
            <person name="Ma J."/>
        </authorList>
    </citation>
    <scope>NUCLEOTIDE SEQUENCE [LARGE SCALE GENOMIC DNA]</scope>
    <source>
        <strain evidence="3">NBRC 113072</strain>
    </source>
</reference>
<feature type="compositionally biased region" description="Basic and acidic residues" evidence="1">
    <location>
        <begin position="538"/>
        <end position="547"/>
    </location>
</feature>
<evidence type="ECO:0008006" key="4">
    <source>
        <dbReference type="Google" id="ProtNLM"/>
    </source>
</evidence>
<feature type="region of interest" description="Disordered" evidence="1">
    <location>
        <begin position="526"/>
        <end position="557"/>
    </location>
</feature>
<dbReference type="Proteomes" id="UP001157126">
    <property type="component" value="Unassembled WGS sequence"/>
</dbReference>
<proteinExistence type="predicted"/>
<dbReference type="CDD" id="cd00085">
    <property type="entry name" value="HNHc"/>
    <property type="match status" value="1"/>
</dbReference>